<dbReference type="RefSeq" id="WP_091394948.1">
    <property type="nucleotide sequence ID" value="NZ_BKAI01000011.1"/>
</dbReference>
<reference evidence="2 3" key="1">
    <citation type="submission" date="2016-10" db="EMBL/GenBank/DDBJ databases">
        <authorList>
            <person name="de Groot N.N."/>
        </authorList>
    </citation>
    <scope>NUCLEOTIDE SEQUENCE [LARGE SCALE GENOMIC DNA]</scope>
    <source>
        <strain evidence="2 3">CGMCC 1.10076</strain>
    </source>
</reference>
<evidence type="ECO:0000313" key="2">
    <source>
        <dbReference type="EMBL" id="SDJ94859.1"/>
    </source>
</evidence>
<proteinExistence type="predicted"/>
<dbReference type="AlphaFoldDB" id="A0A1G8XW84"/>
<dbReference type="OrthoDB" id="677977at2"/>
<keyword evidence="3" id="KW-1185">Reference proteome</keyword>
<feature type="transmembrane region" description="Helical" evidence="1">
    <location>
        <begin position="86"/>
        <end position="105"/>
    </location>
</feature>
<organism evidence="2 3">
    <name type="scientific">Flavobacterium noncentrifugens</name>
    <dbReference type="NCBI Taxonomy" id="1128970"/>
    <lineage>
        <taxon>Bacteria</taxon>
        <taxon>Pseudomonadati</taxon>
        <taxon>Bacteroidota</taxon>
        <taxon>Flavobacteriia</taxon>
        <taxon>Flavobacteriales</taxon>
        <taxon>Flavobacteriaceae</taxon>
        <taxon>Flavobacterium</taxon>
    </lineage>
</organism>
<keyword evidence="1" id="KW-1133">Transmembrane helix</keyword>
<evidence type="ECO:0000313" key="3">
    <source>
        <dbReference type="Proteomes" id="UP000199580"/>
    </source>
</evidence>
<accession>A0A1G8XW84</accession>
<protein>
    <submittedName>
        <fullName evidence="2">Uncharacterized protein</fullName>
    </submittedName>
</protein>
<keyword evidence="1" id="KW-0472">Membrane</keyword>
<feature type="transmembrane region" description="Helical" evidence="1">
    <location>
        <begin position="125"/>
        <end position="143"/>
    </location>
</feature>
<sequence>MGTLKNMLAGLGGAVALNILHETMKKFRNDTPRIDILGEEALQKGIEYAGGSHIKKEKLYLPTLGADLISNALYYSMIGAGNPKRIWPKAIALGLTAGTGAIALPKPMGLNPKPVAKNDKVSAMTVGYYLFGALVTACILEAANRTGK</sequence>
<evidence type="ECO:0000256" key="1">
    <source>
        <dbReference type="SAM" id="Phobius"/>
    </source>
</evidence>
<dbReference type="Proteomes" id="UP000199580">
    <property type="component" value="Unassembled WGS sequence"/>
</dbReference>
<dbReference type="STRING" id="1128970.SAMN04487935_2091"/>
<dbReference type="EMBL" id="FNEZ01000003">
    <property type="protein sequence ID" value="SDJ94859.1"/>
    <property type="molecule type" value="Genomic_DNA"/>
</dbReference>
<keyword evidence="1" id="KW-0812">Transmembrane</keyword>
<name>A0A1G8XW84_9FLAO</name>
<gene>
    <name evidence="2" type="ORF">SAMN04487935_2091</name>
</gene>